<comment type="similarity">
    <text evidence="8">Belongs to the two pore domain potassium channel (TC 1.A.1.8) family.</text>
</comment>
<keyword evidence="5 8" id="KW-0406">Ion transport</keyword>
<feature type="transmembrane region" description="Helical" evidence="10">
    <location>
        <begin position="149"/>
        <end position="170"/>
    </location>
</feature>
<evidence type="ECO:0000256" key="1">
    <source>
        <dbReference type="ARBA" id="ARBA00004141"/>
    </source>
</evidence>
<feature type="domain" description="Potassium channel" evidence="11">
    <location>
        <begin position="101"/>
        <end position="170"/>
    </location>
</feature>
<evidence type="ECO:0000256" key="10">
    <source>
        <dbReference type="SAM" id="Phobius"/>
    </source>
</evidence>
<dbReference type="AlphaFoldDB" id="A0A1R3RBN6"/>
<reference evidence="13" key="1">
    <citation type="journal article" date="2017" name="Genome Biol.">
        <title>Comparative genomics reveals high biological diversity and specific adaptations in the industrially and medically important fungal genus Aspergillus.</title>
        <authorList>
            <person name="de Vries R.P."/>
            <person name="Riley R."/>
            <person name="Wiebenga A."/>
            <person name="Aguilar-Osorio G."/>
            <person name="Amillis S."/>
            <person name="Uchima C.A."/>
            <person name="Anderluh G."/>
            <person name="Asadollahi M."/>
            <person name="Askin M."/>
            <person name="Barry K."/>
            <person name="Battaglia E."/>
            <person name="Bayram O."/>
            <person name="Benocci T."/>
            <person name="Braus-Stromeyer S.A."/>
            <person name="Caldana C."/>
            <person name="Canovas D."/>
            <person name="Cerqueira G.C."/>
            <person name="Chen F."/>
            <person name="Chen W."/>
            <person name="Choi C."/>
            <person name="Clum A."/>
            <person name="Dos Santos R.A."/>
            <person name="Damasio A.R."/>
            <person name="Diallinas G."/>
            <person name="Emri T."/>
            <person name="Fekete E."/>
            <person name="Flipphi M."/>
            <person name="Freyberg S."/>
            <person name="Gallo A."/>
            <person name="Gournas C."/>
            <person name="Habgood R."/>
            <person name="Hainaut M."/>
            <person name="Harispe M.L."/>
            <person name="Henrissat B."/>
            <person name="Hilden K.S."/>
            <person name="Hope R."/>
            <person name="Hossain A."/>
            <person name="Karabika E."/>
            <person name="Karaffa L."/>
            <person name="Karanyi Z."/>
            <person name="Krasevec N."/>
            <person name="Kuo A."/>
            <person name="Kusch H."/>
            <person name="LaButti K."/>
            <person name="Lagendijk E.L."/>
            <person name="Lapidus A."/>
            <person name="Levasseur A."/>
            <person name="Lindquist E."/>
            <person name="Lipzen A."/>
            <person name="Logrieco A.F."/>
            <person name="MacCabe A."/>
            <person name="Maekelae M.R."/>
            <person name="Malavazi I."/>
            <person name="Melin P."/>
            <person name="Meyer V."/>
            <person name="Mielnichuk N."/>
            <person name="Miskei M."/>
            <person name="Molnar A.P."/>
            <person name="Mule G."/>
            <person name="Ngan C.Y."/>
            <person name="Orejas M."/>
            <person name="Orosz E."/>
            <person name="Ouedraogo J.P."/>
            <person name="Overkamp K.M."/>
            <person name="Park H.-S."/>
            <person name="Perrone G."/>
            <person name="Piumi F."/>
            <person name="Punt P.J."/>
            <person name="Ram A.F."/>
            <person name="Ramon A."/>
            <person name="Rauscher S."/>
            <person name="Record E."/>
            <person name="Riano-Pachon D.M."/>
            <person name="Robert V."/>
            <person name="Roehrig J."/>
            <person name="Ruller R."/>
            <person name="Salamov A."/>
            <person name="Salih N.S."/>
            <person name="Samson R.A."/>
            <person name="Sandor E."/>
            <person name="Sanguinetti M."/>
            <person name="Schuetze T."/>
            <person name="Sepcic K."/>
            <person name="Shelest E."/>
            <person name="Sherlock G."/>
            <person name="Sophianopoulou V."/>
            <person name="Squina F.M."/>
            <person name="Sun H."/>
            <person name="Susca A."/>
            <person name="Todd R.B."/>
            <person name="Tsang A."/>
            <person name="Unkles S.E."/>
            <person name="van de Wiele N."/>
            <person name="van Rossen-Uffink D."/>
            <person name="Oliveira J.V."/>
            <person name="Vesth T.C."/>
            <person name="Visser J."/>
            <person name="Yu J.-H."/>
            <person name="Zhou M."/>
            <person name="Andersen M.R."/>
            <person name="Archer D.B."/>
            <person name="Baker S.E."/>
            <person name="Benoit I."/>
            <person name="Brakhage A.A."/>
            <person name="Braus G.H."/>
            <person name="Fischer R."/>
            <person name="Frisvad J.C."/>
            <person name="Goldman G.H."/>
            <person name="Houbraken J."/>
            <person name="Oakley B."/>
            <person name="Pocsi I."/>
            <person name="Scazzocchio C."/>
            <person name="Seiboth B."/>
            <person name="vanKuyk P.A."/>
            <person name="Wortman J."/>
            <person name="Dyer P.S."/>
            <person name="Grigoriev I.V."/>
        </authorList>
    </citation>
    <scope>NUCLEOTIDE SEQUENCE [LARGE SCALE GENOMIC DNA]</scope>
    <source>
        <strain evidence="13">ITEM 5010</strain>
    </source>
</reference>
<keyword evidence="4 10" id="KW-1133">Transmembrane helix</keyword>
<dbReference type="PANTHER" id="PTHR11003">
    <property type="entry name" value="POTASSIUM CHANNEL, SUBFAMILY K"/>
    <property type="match status" value="1"/>
</dbReference>
<dbReference type="GO" id="GO:0022841">
    <property type="term" value="F:potassium ion leak channel activity"/>
    <property type="evidence" value="ECO:0007669"/>
    <property type="project" value="TreeGrafter"/>
</dbReference>
<dbReference type="Gene3D" id="1.10.287.70">
    <property type="match status" value="2"/>
</dbReference>
<evidence type="ECO:0000313" key="13">
    <source>
        <dbReference type="Proteomes" id="UP000188318"/>
    </source>
</evidence>
<dbReference type="SUPFAM" id="SSF81324">
    <property type="entry name" value="Voltage-gated potassium channels"/>
    <property type="match status" value="2"/>
</dbReference>
<dbReference type="OrthoDB" id="297496at2759"/>
<feature type="transmembrane region" description="Helical" evidence="10">
    <location>
        <begin position="93"/>
        <end position="114"/>
    </location>
</feature>
<comment type="subcellular location">
    <subcellularLocation>
        <location evidence="1">Membrane</location>
        <topology evidence="1">Multi-pass membrane protein</topology>
    </subcellularLocation>
</comment>
<feature type="transmembrane region" description="Helical" evidence="10">
    <location>
        <begin position="219"/>
        <end position="236"/>
    </location>
</feature>
<feature type="transmembrane region" description="Helical" evidence="10">
    <location>
        <begin position="280"/>
        <end position="302"/>
    </location>
</feature>
<gene>
    <name evidence="12" type="ORF">ASPCADRAFT_133957</name>
</gene>
<keyword evidence="7 8" id="KW-0407">Ion channel</keyword>
<evidence type="ECO:0000256" key="8">
    <source>
        <dbReference type="RuleBase" id="RU003857"/>
    </source>
</evidence>
<dbReference type="VEuPathDB" id="FungiDB:ASPCADRAFT_133957"/>
<protein>
    <recommendedName>
        <fullName evidence="11">Potassium channel domain-containing protein</fullName>
    </recommendedName>
</protein>
<keyword evidence="6 10" id="KW-0472">Membrane</keyword>
<evidence type="ECO:0000256" key="9">
    <source>
        <dbReference type="SAM" id="MobiDB-lite"/>
    </source>
</evidence>
<dbReference type="Pfam" id="PF07885">
    <property type="entry name" value="Ion_trans_2"/>
    <property type="match status" value="2"/>
</dbReference>
<dbReference type="STRING" id="602072.A0A1R3RBN6"/>
<feature type="transmembrane region" description="Helical" evidence="10">
    <location>
        <begin position="51"/>
        <end position="72"/>
    </location>
</feature>
<dbReference type="GO" id="GO:0015271">
    <property type="term" value="F:outward rectifier potassium channel activity"/>
    <property type="evidence" value="ECO:0007669"/>
    <property type="project" value="TreeGrafter"/>
</dbReference>
<evidence type="ECO:0000256" key="5">
    <source>
        <dbReference type="ARBA" id="ARBA00023065"/>
    </source>
</evidence>
<name>A0A1R3RBN6_ASPC5</name>
<dbReference type="PRINTS" id="PR01333">
    <property type="entry name" value="2POREKCHANEL"/>
</dbReference>
<dbReference type="EMBL" id="KV907509">
    <property type="protein sequence ID" value="OOF91899.1"/>
    <property type="molecule type" value="Genomic_DNA"/>
</dbReference>
<dbReference type="PANTHER" id="PTHR11003:SF291">
    <property type="entry name" value="IP11374P"/>
    <property type="match status" value="1"/>
</dbReference>
<evidence type="ECO:0000259" key="11">
    <source>
        <dbReference type="Pfam" id="PF07885"/>
    </source>
</evidence>
<accession>A0A1R3RBN6</accession>
<keyword evidence="2 8" id="KW-0813">Transport</keyword>
<evidence type="ECO:0000256" key="7">
    <source>
        <dbReference type="ARBA" id="ARBA00023303"/>
    </source>
</evidence>
<keyword evidence="3 8" id="KW-0812">Transmembrane</keyword>
<feature type="transmembrane region" description="Helical" evidence="10">
    <location>
        <begin position="12"/>
        <end position="31"/>
    </location>
</feature>
<dbReference type="InterPro" id="IPR013099">
    <property type="entry name" value="K_chnl_dom"/>
</dbReference>
<sequence>MKLKWNAVRGFVLTACLWSFSAAILFSLVGVVAHQPPPVIPPQTWRYTQNYYYGIFAAALYILIASLLMNYAGSVHTVHLTPKDRASVEDTSIVLRALTLATSLLGGAAIYIPIEGWSLPDALYWAVYTILTVGIGNIVPKTHLGRSLLFPYATVGITSLGLFISSIASFSARMGELHLRFELEQAGINLHAVPQATPPKINISKARTIKSNYHRRRRWLVFTFSSGAWFLLWLVSARIFKSSERSQGWTYFDALYFTFVSLTTIGYGDLYPSSNFGKSFFVFWALLAVPVMTALVGVMGQVGFRAVVYFMQRLWKVSLWGRCRSAIWAFLMKRRVDMPIRKHPDVEYPNDNPRNNQHDPSDSQCGLVAGQMKSAQHELRLVEEIMTLVAMLQGDVENVDLRHEWVRIVPLLDTEDGHGSLEPILPTEGQPRPHVSEAICPDRSATDQNKEILWMMKLLIEMLCSRLRDEIQEGVSMEGEMATARGWTT</sequence>
<keyword evidence="13" id="KW-1185">Reference proteome</keyword>
<evidence type="ECO:0000256" key="6">
    <source>
        <dbReference type="ARBA" id="ARBA00023136"/>
    </source>
</evidence>
<dbReference type="GO" id="GO:0005886">
    <property type="term" value="C:plasma membrane"/>
    <property type="evidence" value="ECO:0007669"/>
    <property type="project" value="TreeGrafter"/>
</dbReference>
<dbReference type="OMA" id="NKEILWM"/>
<evidence type="ECO:0000313" key="12">
    <source>
        <dbReference type="EMBL" id="OOF91899.1"/>
    </source>
</evidence>
<feature type="region of interest" description="Disordered" evidence="9">
    <location>
        <begin position="343"/>
        <end position="364"/>
    </location>
</feature>
<evidence type="ECO:0000256" key="4">
    <source>
        <dbReference type="ARBA" id="ARBA00022989"/>
    </source>
</evidence>
<dbReference type="InterPro" id="IPR003280">
    <property type="entry name" value="2pore_dom_K_chnl"/>
</dbReference>
<feature type="domain" description="Potassium channel" evidence="11">
    <location>
        <begin position="229"/>
        <end position="302"/>
    </location>
</feature>
<dbReference type="Proteomes" id="UP000188318">
    <property type="component" value="Unassembled WGS sequence"/>
</dbReference>
<proteinExistence type="inferred from homology"/>
<evidence type="ECO:0000256" key="2">
    <source>
        <dbReference type="ARBA" id="ARBA00022448"/>
    </source>
</evidence>
<dbReference type="GO" id="GO:0030322">
    <property type="term" value="P:stabilization of membrane potential"/>
    <property type="evidence" value="ECO:0007669"/>
    <property type="project" value="TreeGrafter"/>
</dbReference>
<organism evidence="12 13">
    <name type="scientific">Aspergillus carbonarius (strain ITEM 5010)</name>
    <dbReference type="NCBI Taxonomy" id="602072"/>
    <lineage>
        <taxon>Eukaryota</taxon>
        <taxon>Fungi</taxon>
        <taxon>Dikarya</taxon>
        <taxon>Ascomycota</taxon>
        <taxon>Pezizomycotina</taxon>
        <taxon>Eurotiomycetes</taxon>
        <taxon>Eurotiomycetidae</taxon>
        <taxon>Eurotiales</taxon>
        <taxon>Aspergillaceae</taxon>
        <taxon>Aspergillus</taxon>
        <taxon>Aspergillus subgen. Circumdati</taxon>
    </lineage>
</organism>
<evidence type="ECO:0000256" key="3">
    <source>
        <dbReference type="ARBA" id="ARBA00022692"/>
    </source>
</evidence>
<feature type="transmembrane region" description="Helical" evidence="10">
    <location>
        <begin position="248"/>
        <end position="268"/>
    </location>
</feature>